<gene>
    <name evidence="3" type="ORF">As57867_017502</name>
</gene>
<proteinExistence type="inferred from homology"/>
<dbReference type="InterPro" id="IPR000971">
    <property type="entry name" value="Globin"/>
</dbReference>
<evidence type="ECO:0000256" key="1">
    <source>
        <dbReference type="RuleBase" id="RU000356"/>
    </source>
</evidence>
<name>A0A6A4Y3U3_9STRA</name>
<keyword evidence="1" id="KW-0408">Iron</keyword>
<feature type="domain" description="Globin" evidence="2">
    <location>
        <begin position="82"/>
        <end position="192"/>
    </location>
</feature>
<keyword evidence="1" id="KW-0349">Heme</keyword>
<dbReference type="AlphaFoldDB" id="A0A6A4Y3U3"/>
<dbReference type="Pfam" id="PF00042">
    <property type="entry name" value="Globin"/>
    <property type="match status" value="1"/>
</dbReference>
<dbReference type="InterPro" id="IPR012292">
    <property type="entry name" value="Globin/Proto"/>
</dbReference>
<keyword evidence="1" id="KW-0561">Oxygen transport</keyword>
<feature type="non-terminal residue" evidence="3">
    <location>
        <position position="194"/>
    </location>
</feature>
<dbReference type="GO" id="GO:0005344">
    <property type="term" value="F:oxygen carrier activity"/>
    <property type="evidence" value="ECO:0007669"/>
    <property type="project" value="UniProtKB-KW"/>
</dbReference>
<dbReference type="GO" id="GO:0020037">
    <property type="term" value="F:heme binding"/>
    <property type="evidence" value="ECO:0007669"/>
    <property type="project" value="InterPro"/>
</dbReference>
<keyword evidence="1" id="KW-0479">Metal-binding</keyword>
<sequence length="194" mass="21735">MGLSHSVQAIQLKRNGELVLMNATYRTFLQQRCPDFAHVRCKITPSMQRAVNDNWEAIANGTTSAMRCKGPASPVIYFYDSFYTKLFEIAPEAMSILDVSVKSLFRTSIIAQGKALINIVQSIVKGPVTTDAIGEVVELAYRHNKYGVKMQYYNILGRVLLLSLCECTGTDLWSDALDLAWRTVYAYMMTAMSP</sequence>
<reference evidence="3" key="1">
    <citation type="submission" date="2019-06" db="EMBL/GenBank/DDBJ databases">
        <title>Genomics analysis of Aphanomyces spp. identifies a new class of oomycete effector associated with host adaptation.</title>
        <authorList>
            <person name="Gaulin E."/>
        </authorList>
    </citation>
    <scope>NUCLEOTIDE SEQUENCE</scope>
    <source>
        <strain evidence="3">CBS 578.67</strain>
    </source>
</reference>
<dbReference type="OrthoDB" id="436496at2759"/>
<evidence type="ECO:0000313" key="3">
    <source>
        <dbReference type="EMBL" id="KAF0691155.1"/>
    </source>
</evidence>
<accession>A0A6A4Y3U3</accession>
<dbReference type="Gene3D" id="1.10.490.10">
    <property type="entry name" value="Globins"/>
    <property type="match status" value="1"/>
</dbReference>
<organism evidence="3">
    <name type="scientific">Aphanomyces stellatus</name>
    <dbReference type="NCBI Taxonomy" id="120398"/>
    <lineage>
        <taxon>Eukaryota</taxon>
        <taxon>Sar</taxon>
        <taxon>Stramenopiles</taxon>
        <taxon>Oomycota</taxon>
        <taxon>Saprolegniomycetes</taxon>
        <taxon>Saprolegniales</taxon>
        <taxon>Verrucalvaceae</taxon>
        <taxon>Aphanomyces</taxon>
    </lineage>
</organism>
<protein>
    <recommendedName>
        <fullName evidence="2">Globin domain-containing protein</fullName>
    </recommendedName>
</protein>
<dbReference type="InterPro" id="IPR009050">
    <property type="entry name" value="Globin-like_sf"/>
</dbReference>
<comment type="similarity">
    <text evidence="1">Belongs to the globin family.</text>
</comment>
<dbReference type="GO" id="GO:0019825">
    <property type="term" value="F:oxygen binding"/>
    <property type="evidence" value="ECO:0007669"/>
    <property type="project" value="InterPro"/>
</dbReference>
<keyword evidence="1" id="KW-0813">Transport</keyword>
<comment type="caution">
    <text evidence="3">The sequence shown here is derived from an EMBL/GenBank/DDBJ whole genome shotgun (WGS) entry which is preliminary data.</text>
</comment>
<dbReference type="SUPFAM" id="SSF46458">
    <property type="entry name" value="Globin-like"/>
    <property type="match status" value="1"/>
</dbReference>
<dbReference type="EMBL" id="VJMH01006196">
    <property type="protein sequence ID" value="KAF0691155.1"/>
    <property type="molecule type" value="Genomic_DNA"/>
</dbReference>
<evidence type="ECO:0000259" key="2">
    <source>
        <dbReference type="Pfam" id="PF00042"/>
    </source>
</evidence>